<dbReference type="CDD" id="cd03673">
    <property type="entry name" value="NUDIX_Ap6A_hydrolase"/>
    <property type="match status" value="1"/>
</dbReference>
<sequence length="152" mass="17002">VTVSKQTDEYSAGGVVFRLIGDSIHFLLILDPYGKWGLPKGHVEHGESSKEAAIREVMEETGLTGVQLVTALGTVDWYYSRGRTVVHKYCEYFLMSSKKGAVTPQVSEGITDCSWFPMDEVLEVLCYENVRVVLKRAIGILRSRSLSEILEK</sequence>
<dbReference type="GO" id="GO:0004081">
    <property type="term" value="F:bis(5'-nucleosyl)-tetraphosphatase (asymmetrical) activity"/>
    <property type="evidence" value="ECO:0007669"/>
    <property type="project" value="TreeGrafter"/>
</dbReference>
<dbReference type="SUPFAM" id="SSF55811">
    <property type="entry name" value="Nudix"/>
    <property type="match status" value="1"/>
</dbReference>
<dbReference type="PANTHER" id="PTHR21340">
    <property type="entry name" value="DIADENOSINE 5,5-P1,P4-TETRAPHOSPHATE PYROPHOSPHOHYDROLASE MUTT"/>
    <property type="match status" value="1"/>
</dbReference>
<dbReference type="InterPro" id="IPR020084">
    <property type="entry name" value="NUDIX_hydrolase_CS"/>
</dbReference>
<evidence type="ECO:0000259" key="2">
    <source>
        <dbReference type="PROSITE" id="PS51462"/>
    </source>
</evidence>
<dbReference type="EMBL" id="UINC01048878">
    <property type="protein sequence ID" value="SVB59960.1"/>
    <property type="molecule type" value="Genomic_DNA"/>
</dbReference>
<dbReference type="PRINTS" id="PR00502">
    <property type="entry name" value="NUDIXFAMILY"/>
</dbReference>
<dbReference type="PROSITE" id="PS00893">
    <property type="entry name" value="NUDIX_BOX"/>
    <property type="match status" value="1"/>
</dbReference>
<accession>A0A382FAJ5</accession>
<evidence type="ECO:0000313" key="3">
    <source>
        <dbReference type="EMBL" id="SVB59960.1"/>
    </source>
</evidence>
<keyword evidence="1" id="KW-0378">Hydrolase</keyword>
<dbReference type="InterPro" id="IPR051325">
    <property type="entry name" value="Nudix_hydrolase_domain"/>
</dbReference>
<dbReference type="InterPro" id="IPR000086">
    <property type="entry name" value="NUDIX_hydrolase_dom"/>
</dbReference>
<gene>
    <name evidence="3" type="ORF">METZ01_LOCUS212814</name>
</gene>
<dbReference type="PROSITE" id="PS51462">
    <property type="entry name" value="NUDIX"/>
    <property type="match status" value="1"/>
</dbReference>
<dbReference type="GO" id="GO:0006754">
    <property type="term" value="P:ATP biosynthetic process"/>
    <property type="evidence" value="ECO:0007669"/>
    <property type="project" value="TreeGrafter"/>
</dbReference>
<proteinExistence type="predicted"/>
<reference evidence="3" key="1">
    <citation type="submission" date="2018-05" db="EMBL/GenBank/DDBJ databases">
        <authorList>
            <person name="Lanie J.A."/>
            <person name="Ng W.-L."/>
            <person name="Kazmierczak K.M."/>
            <person name="Andrzejewski T.M."/>
            <person name="Davidsen T.M."/>
            <person name="Wayne K.J."/>
            <person name="Tettelin H."/>
            <person name="Glass J.I."/>
            <person name="Rusch D."/>
            <person name="Podicherti R."/>
            <person name="Tsui H.-C.T."/>
            <person name="Winkler M.E."/>
        </authorList>
    </citation>
    <scope>NUCLEOTIDE SEQUENCE</scope>
</reference>
<dbReference type="InterPro" id="IPR020476">
    <property type="entry name" value="Nudix_hydrolase"/>
</dbReference>
<dbReference type="GO" id="GO:0006167">
    <property type="term" value="P:AMP biosynthetic process"/>
    <property type="evidence" value="ECO:0007669"/>
    <property type="project" value="TreeGrafter"/>
</dbReference>
<dbReference type="InterPro" id="IPR015797">
    <property type="entry name" value="NUDIX_hydrolase-like_dom_sf"/>
</dbReference>
<feature type="non-terminal residue" evidence="3">
    <location>
        <position position="1"/>
    </location>
</feature>
<protein>
    <recommendedName>
        <fullName evidence="2">Nudix hydrolase domain-containing protein</fullName>
    </recommendedName>
</protein>
<feature type="domain" description="Nudix hydrolase" evidence="2">
    <location>
        <begin position="7"/>
        <end position="139"/>
    </location>
</feature>
<organism evidence="3">
    <name type="scientific">marine metagenome</name>
    <dbReference type="NCBI Taxonomy" id="408172"/>
    <lineage>
        <taxon>unclassified sequences</taxon>
        <taxon>metagenomes</taxon>
        <taxon>ecological metagenomes</taxon>
    </lineage>
</organism>
<evidence type="ECO:0000256" key="1">
    <source>
        <dbReference type="ARBA" id="ARBA00022801"/>
    </source>
</evidence>
<dbReference type="Gene3D" id="3.90.79.10">
    <property type="entry name" value="Nucleoside Triphosphate Pyrophosphohydrolase"/>
    <property type="match status" value="1"/>
</dbReference>
<dbReference type="PANTHER" id="PTHR21340:SF0">
    <property type="entry name" value="BIS(5'-NUCLEOSYL)-TETRAPHOSPHATASE [ASYMMETRICAL]"/>
    <property type="match status" value="1"/>
</dbReference>
<dbReference type="AlphaFoldDB" id="A0A382FAJ5"/>
<name>A0A382FAJ5_9ZZZZ</name>
<dbReference type="Pfam" id="PF00293">
    <property type="entry name" value="NUDIX"/>
    <property type="match status" value="1"/>
</dbReference>